<reference evidence="2 3" key="1">
    <citation type="journal article" date="2022" name="Allergy">
        <title>Genome assembly and annotation of Periplaneta americana reveal a comprehensive cockroach allergen profile.</title>
        <authorList>
            <person name="Wang L."/>
            <person name="Xiong Q."/>
            <person name="Saelim N."/>
            <person name="Wang L."/>
            <person name="Nong W."/>
            <person name="Wan A.T."/>
            <person name="Shi M."/>
            <person name="Liu X."/>
            <person name="Cao Q."/>
            <person name="Hui J.H.L."/>
            <person name="Sookrung N."/>
            <person name="Leung T.F."/>
            <person name="Tungtrongchitr A."/>
            <person name="Tsui S.K.W."/>
        </authorList>
    </citation>
    <scope>NUCLEOTIDE SEQUENCE [LARGE SCALE GENOMIC DNA]</scope>
    <source>
        <strain evidence="2">PWHHKU_190912</strain>
    </source>
</reference>
<comment type="caution">
    <text evidence="2">The sequence shown here is derived from an EMBL/GenBank/DDBJ whole genome shotgun (WGS) entry which is preliminary data.</text>
</comment>
<evidence type="ECO:0000256" key="1">
    <source>
        <dbReference type="SAM" id="MobiDB-lite"/>
    </source>
</evidence>
<organism evidence="2 3">
    <name type="scientific">Periplaneta americana</name>
    <name type="common">American cockroach</name>
    <name type="synonym">Blatta americana</name>
    <dbReference type="NCBI Taxonomy" id="6978"/>
    <lineage>
        <taxon>Eukaryota</taxon>
        <taxon>Metazoa</taxon>
        <taxon>Ecdysozoa</taxon>
        <taxon>Arthropoda</taxon>
        <taxon>Hexapoda</taxon>
        <taxon>Insecta</taxon>
        <taxon>Pterygota</taxon>
        <taxon>Neoptera</taxon>
        <taxon>Polyneoptera</taxon>
        <taxon>Dictyoptera</taxon>
        <taxon>Blattodea</taxon>
        <taxon>Blattoidea</taxon>
        <taxon>Blattidae</taxon>
        <taxon>Blattinae</taxon>
        <taxon>Periplaneta</taxon>
    </lineage>
</organism>
<protein>
    <submittedName>
        <fullName evidence="2">Uncharacterized protein</fullName>
    </submittedName>
</protein>
<gene>
    <name evidence="2" type="ORF">ANN_04089</name>
</gene>
<proteinExistence type="predicted"/>
<evidence type="ECO:0000313" key="2">
    <source>
        <dbReference type="EMBL" id="KAJ4442502.1"/>
    </source>
</evidence>
<evidence type="ECO:0000313" key="3">
    <source>
        <dbReference type="Proteomes" id="UP001148838"/>
    </source>
</evidence>
<dbReference type="Proteomes" id="UP001148838">
    <property type="component" value="Unassembled WGS sequence"/>
</dbReference>
<name>A0ABQ8T9L7_PERAM</name>
<keyword evidence="3" id="KW-1185">Reference proteome</keyword>
<accession>A0ABQ8T9L7</accession>
<sequence length="331" mass="37490">MNNDRENETNCASKAENPHDNVVLRRVLDVKTGYRSTSGPPKLLALSTGLRGFYSSDDRYFCNGTGADLLGGGLPPRTVKGALGGGLLKQEWHMDSVDYRDPALRGSSDIGRIDYGAWNCGFPDLKRECLCSLNEGRFRFQCNHQLRMDVYAVFHQCVGNKETRRLEGADKVEQTLCGEGDFCFETVVGTCGELFFSFREPLHNTLPCRLTREKCTHPFSIDDYTKLKGKDTEKNGVCEIRIMLKLIRNRKRNSLGHWIRRNRKECWLFNDAVSTTRLFSVHDIGDSGMVFGEMRPRIRHRLPGIRLTVGKNLGKNPTSESPSFTTVQNNR</sequence>
<feature type="compositionally biased region" description="Polar residues" evidence="1">
    <location>
        <begin position="315"/>
        <end position="331"/>
    </location>
</feature>
<feature type="region of interest" description="Disordered" evidence="1">
    <location>
        <begin position="310"/>
        <end position="331"/>
    </location>
</feature>
<dbReference type="EMBL" id="JAJSOF020000013">
    <property type="protein sequence ID" value="KAJ4442502.1"/>
    <property type="molecule type" value="Genomic_DNA"/>
</dbReference>